<proteinExistence type="predicted"/>
<dbReference type="SUPFAM" id="SSF111126">
    <property type="entry name" value="Ligand-binding domain in the NO signalling and Golgi transport"/>
    <property type="match status" value="1"/>
</dbReference>
<dbReference type="RefSeq" id="WP_035251613.1">
    <property type="nucleotide sequence ID" value="NZ_AQQY01000007.1"/>
</dbReference>
<gene>
    <name evidence="2" type="ORF">ATO10_11427</name>
</gene>
<dbReference type="Gene3D" id="3.90.1520.10">
    <property type="entry name" value="H-NOX domain"/>
    <property type="match status" value="1"/>
</dbReference>
<evidence type="ECO:0000313" key="2">
    <source>
        <dbReference type="EMBL" id="KCV81520.1"/>
    </source>
</evidence>
<dbReference type="STRING" id="1461693.ATO10_11427"/>
<name>A0A058ZJX3_9RHOB</name>
<dbReference type="OrthoDB" id="981203at2"/>
<comment type="caution">
    <text evidence="2">The sequence shown here is derived from an EMBL/GenBank/DDBJ whole genome shotgun (WGS) entry which is preliminary data.</text>
</comment>
<sequence length="195" mass="21693">MHGLINRSIQCFLQDTYGPPLWRSVAEESGVGGDGFEAMLNYEDRLTDDVLGAACRHLDKSREALLEDMGTYLVSNPRLENLRRLLRFGGSNFLQFLHSLDDLRGRAKLAVDDLDLPDLEVIDDSPVAFRLECRWHWPGSGHLMTGLLRAMADDYGALVLLEVQDARNGVETVVVELLDSAFSEGRSFDLAARAG</sequence>
<dbReference type="InterPro" id="IPR038158">
    <property type="entry name" value="H-NOX_domain_sf"/>
</dbReference>
<dbReference type="Proteomes" id="UP000024836">
    <property type="component" value="Unassembled WGS sequence"/>
</dbReference>
<dbReference type="EMBL" id="AQQY01000007">
    <property type="protein sequence ID" value="KCV81520.1"/>
    <property type="molecule type" value="Genomic_DNA"/>
</dbReference>
<dbReference type="AlphaFoldDB" id="A0A058ZJX3"/>
<dbReference type="Pfam" id="PF07700">
    <property type="entry name" value="HNOB"/>
    <property type="match status" value="1"/>
</dbReference>
<evidence type="ECO:0000313" key="3">
    <source>
        <dbReference type="Proteomes" id="UP000024836"/>
    </source>
</evidence>
<evidence type="ECO:0000259" key="1">
    <source>
        <dbReference type="Pfam" id="PF07700"/>
    </source>
</evidence>
<dbReference type="InterPro" id="IPR011644">
    <property type="entry name" value="Heme_NO-bd"/>
</dbReference>
<dbReference type="InterPro" id="IPR024096">
    <property type="entry name" value="NO_sig/Golgi_transp_ligand-bd"/>
</dbReference>
<organism evidence="2 3">
    <name type="scientific">Actibacterium atlanticum</name>
    <dbReference type="NCBI Taxonomy" id="1461693"/>
    <lineage>
        <taxon>Bacteria</taxon>
        <taxon>Pseudomonadati</taxon>
        <taxon>Pseudomonadota</taxon>
        <taxon>Alphaproteobacteria</taxon>
        <taxon>Rhodobacterales</taxon>
        <taxon>Roseobacteraceae</taxon>
        <taxon>Actibacterium</taxon>
    </lineage>
</organism>
<accession>A0A058ZJX3</accession>
<feature type="domain" description="Heme NO-binding" evidence="1">
    <location>
        <begin position="2"/>
        <end position="157"/>
    </location>
</feature>
<dbReference type="PANTHER" id="PTHR45655:SF13">
    <property type="entry name" value="SOLUBLE GUANYLATE CYCLASE GCY-32-RELATED"/>
    <property type="match status" value="1"/>
</dbReference>
<reference evidence="2 3" key="1">
    <citation type="submission" date="2013-04" db="EMBL/GenBank/DDBJ databases">
        <title>Shimia sp. 22II-S11-Z10 Genome Sequencing.</title>
        <authorList>
            <person name="Lai Q."/>
            <person name="Li G."/>
            <person name="Shao Z."/>
        </authorList>
    </citation>
    <scope>NUCLEOTIDE SEQUENCE [LARGE SCALE GENOMIC DNA]</scope>
    <source>
        <strain evidence="3">22II-S11-Z10</strain>
    </source>
</reference>
<protein>
    <recommendedName>
        <fullName evidence="1">Heme NO-binding domain-containing protein</fullName>
    </recommendedName>
</protein>
<dbReference type="eggNOG" id="COG1060">
    <property type="taxonomic scope" value="Bacteria"/>
</dbReference>
<dbReference type="PANTHER" id="PTHR45655">
    <property type="entry name" value="GUANYLATE CYCLASE SOLUBLE SUBUNIT BETA-2"/>
    <property type="match status" value="1"/>
</dbReference>
<dbReference type="GO" id="GO:0020037">
    <property type="term" value="F:heme binding"/>
    <property type="evidence" value="ECO:0007669"/>
    <property type="project" value="InterPro"/>
</dbReference>
<dbReference type="PATRIC" id="fig|1461693.3.peg.2317"/>
<keyword evidence="3" id="KW-1185">Reference proteome</keyword>